<proteinExistence type="predicted"/>
<dbReference type="InterPro" id="IPR053203">
    <property type="entry name" value="Cisplatin_resist-associated"/>
</dbReference>
<evidence type="ECO:0000313" key="3">
    <source>
        <dbReference type="Proteomes" id="UP000245946"/>
    </source>
</evidence>
<feature type="compositionally biased region" description="Polar residues" evidence="1">
    <location>
        <begin position="170"/>
        <end position="181"/>
    </location>
</feature>
<dbReference type="STRING" id="58919.A0A316Z9R1"/>
<feature type="compositionally biased region" description="Basic and acidic residues" evidence="1">
    <location>
        <begin position="112"/>
        <end position="127"/>
    </location>
</feature>
<dbReference type="RefSeq" id="XP_025597212.1">
    <property type="nucleotide sequence ID" value="XM_025742826.1"/>
</dbReference>
<dbReference type="GeneID" id="37270370"/>
<protein>
    <submittedName>
        <fullName evidence="2">Uncharacterized protein</fullName>
    </submittedName>
</protein>
<dbReference type="OrthoDB" id="2537432at2759"/>
<feature type="region of interest" description="Disordered" evidence="1">
    <location>
        <begin position="1"/>
        <end position="201"/>
    </location>
</feature>
<sequence>MAFGPSSTERGRDAVISSGRGGAGNMTRSPSRDAAAAREGQEHAAQVQYAKKQTFVAGGRGGVGNVRSPSRDPKDRVKMQAEEEKEASIQAQAIAKERQNPHTTGRGGAGNVKRESSTERGADDRGRSSGGVGAAIRSLSRSRSREPRASSGQRTATTADAGSLAAVDETASSHSGSTNGTAKHEGLASKLASHLPGHGHK</sequence>
<organism evidence="2 3">
    <name type="scientific">Tilletiopsis washingtonensis</name>
    <dbReference type="NCBI Taxonomy" id="58919"/>
    <lineage>
        <taxon>Eukaryota</taxon>
        <taxon>Fungi</taxon>
        <taxon>Dikarya</taxon>
        <taxon>Basidiomycota</taxon>
        <taxon>Ustilaginomycotina</taxon>
        <taxon>Exobasidiomycetes</taxon>
        <taxon>Entylomatales</taxon>
        <taxon>Entylomatales incertae sedis</taxon>
        <taxon>Tilletiopsis</taxon>
    </lineage>
</organism>
<reference evidence="2 3" key="1">
    <citation type="journal article" date="2018" name="Mol. Biol. Evol.">
        <title>Broad Genomic Sampling Reveals a Smut Pathogenic Ancestry of the Fungal Clade Ustilaginomycotina.</title>
        <authorList>
            <person name="Kijpornyongpan T."/>
            <person name="Mondo S.J."/>
            <person name="Barry K."/>
            <person name="Sandor L."/>
            <person name="Lee J."/>
            <person name="Lipzen A."/>
            <person name="Pangilinan J."/>
            <person name="LaButti K."/>
            <person name="Hainaut M."/>
            <person name="Henrissat B."/>
            <person name="Grigoriev I.V."/>
            <person name="Spatafora J.W."/>
            <person name="Aime M.C."/>
        </authorList>
    </citation>
    <scope>NUCLEOTIDE SEQUENCE [LARGE SCALE GENOMIC DNA]</scope>
    <source>
        <strain evidence="2 3">MCA 4186</strain>
    </source>
</reference>
<dbReference type="InterPro" id="IPR022024">
    <property type="entry name" value="DUF3602"/>
</dbReference>
<dbReference type="EMBL" id="KZ819297">
    <property type="protein sequence ID" value="PWN96933.1"/>
    <property type="molecule type" value="Genomic_DNA"/>
</dbReference>
<name>A0A316Z9R1_9BASI</name>
<dbReference type="PANTHER" id="PTHR34693:SF1">
    <property type="entry name" value="PROTEIN PAR32"/>
    <property type="match status" value="1"/>
</dbReference>
<evidence type="ECO:0000313" key="2">
    <source>
        <dbReference type="EMBL" id="PWN96933.1"/>
    </source>
</evidence>
<dbReference type="PANTHER" id="PTHR34693">
    <property type="entry name" value="PROTEIN PAR32"/>
    <property type="match status" value="1"/>
</dbReference>
<dbReference type="Pfam" id="PF12223">
    <property type="entry name" value="DUF3602"/>
    <property type="match status" value="1"/>
</dbReference>
<keyword evidence="3" id="KW-1185">Reference proteome</keyword>
<feature type="compositionally biased region" description="Basic and acidic residues" evidence="1">
    <location>
        <begin position="69"/>
        <end position="82"/>
    </location>
</feature>
<evidence type="ECO:0000256" key="1">
    <source>
        <dbReference type="SAM" id="MobiDB-lite"/>
    </source>
</evidence>
<dbReference type="Proteomes" id="UP000245946">
    <property type="component" value="Unassembled WGS sequence"/>
</dbReference>
<dbReference type="AlphaFoldDB" id="A0A316Z9R1"/>
<gene>
    <name evidence="2" type="ORF">FA09DRAFT_330993</name>
</gene>
<accession>A0A316Z9R1</accession>